<evidence type="ECO:0000313" key="1">
    <source>
        <dbReference type="EMBL" id="AZV43566.1"/>
    </source>
</evidence>
<dbReference type="RefSeq" id="WP_257467321.1">
    <property type="nucleotide sequence ID" value="NZ_CP026095.1"/>
</dbReference>
<dbReference type="KEGG" id="pasa:BAOM_2957"/>
<evidence type="ECO:0000313" key="2">
    <source>
        <dbReference type="Proteomes" id="UP000283095"/>
    </source>
</evidence>
<sequence length="42" mass="4910">MENEKDLGYEAFSKLMDSVFDLAYELNDEHPDNLTTNELNFP</sequence>
<accession>A0A3Q9RPS2</accession>
<reference evidence="1 2" key="1">
    <citation type="submission" date="2018-01" db="EMBL/GenBank/DDBJ databases">
        <title>Bacillus asahii Genome sequencing and assembly.</title>
        <authorList>
            <person name="Jiang H."/>
            <person name="Feng Y."/>
            <person name="Zhao F."/>
            <person name="Lin X."/>
        </authorList>
    </citation>
    <scope>NUCLEOTIDE SEQUENCE [LARGE SCALE GENOMIC DNA]</scope>
    <source>
        <strain evidence="1 2">OM18</strain>
    </source>
</reference>
<dbReference type="AlphaFoldDB" id="A0A3Q9RPS2"/>
<dbReference type="EMBL" id="CP026095">
    <property type="protein sequence ID" value="AZV43566.1"/>
    <property type="molecule type" value="Genomic_DNA"/>
</dbReference>
<name>A0A3Q9RPS2_9BACI</name>
<proteinExistence type="predicted"/>
<dbReference type="Proteomes" id="UP000283095">
    <property type="component" value="Chromosome"/>
</dbReference>
<gene>
    <name evidence="1" type="ORF">BAOM_2957</name>
</gene>
<organism evidence="1 2">
    <name type="scientific">Peribacillus asahii</name>
    <dbReference type="NCBI Taxonomy" id="228899"/>
    <lineage>
        <taxon>Bacteria</taxon>
        <taxon>Bacillati</taxon>
        <taxon>Bacillota</taxon>
        <taxon>Bacilli</taxon>
        <taxon>Bacillales</taxon>
        <taxon>Bacillaceae</taxon>
        <taxon>Peribacillus</taxon>
    </lineage>
</organism>
<protein>
    <submittedName>
        <fullName evidence="1">Uncharacterized protein</fullName>
    </submittedName>
</protein>